<dbReference type="OMA" id="VCHILTK"/>
<dbReference type="InterPro" id="IPR020631">
    <property type="entry name" value="THF_DH/CycHdrlase_NAD-bd_dom"/>
</dbReference>
<dbReference type="InParanoid" id="A0A7M7RFJ8"/>
<dbReference type="GO" id="GO:0004487">
    <property type="term" value="F:methylenetetrahydrofolate dehydrogenase (NAD+) activity"/>
    <property type="evidence" value="ECO:0000318"/>
    <property type="project" value="GO_Central"/>
</dbReference>
<dbReference type="CDD" id="cd01080">
    <property type="entry name" value="NAD_bind_m-THF_DH_Cyclohyd"/>
    <property type="match status" value="1"/>
</dbReference>
<dbReference type="PANTHER" id="PTHR48099:SF11">
    <property type="entry name" value="BIFUNCTIONAL METHYLENETETRAHYDROFOLATE DEHYDROGENASE_CYCLOHYDROLASE, MITOCHONDRIAL"/>
    <property type="match status" value="1"/>
</dbReference>
<dbReference type="EC" id="3.5.4.9" evidence="2"/>
<proteinExistence type="inferred from homology"/>
<evidence type="ECO:0000313" key="10">
    <source>
        <dbReference type="EnsemblMetazoa" id="XP_793717"/>
    </source>
</evidence>
<sequence>MLSRLFRSCAPTSRCIRQFSGSCERSLPAQIIDGKRIAGDVLKEIREETDEWIAQGNRAPQLTVVLVGEDPASSVYVKNKAKAASKAGITSTTITKPATISEKELLAIVDDLNQDPNVDGILVQLPVPPHMDERTICDSVIPEKDVDGFNMVNIGRLCLDLPSVIPATPYGIWELIKRSGIDLFGKNAVVCGRSKNVGMPIATLMNADGAHASGMGMDATVTLCHRYTPPEQLNRFVKSADIIVIACGVPNLIGGDMVKEGVAVIDVGINRVKDEKTGKFKLVGDVNYEEVSQKASYITPVPGGVGPMTVAMLMKNTMEAAKRNIQRQAQAASSSS</sequence>
<keyword evidence="4" id="KW-0378">Hydrolase</keyword>
<reference evidence="11" key="1">
    <citation type="submission" date="2015-02" db="EMBL/GenBank/DDBJ databases">
        <title>Genome sequencing for Strongylocentrotus purpuratus.</title>
        <authorList>
            <person name="Murali S."/>
            <person name="Liu Y."/>
            <person name="Vee V."/>
            <person name="English A."/>
            <person name="Wang M."/>
            <person name="Skinner E."/>
            <person name="Han Y."/>
            <person name="Muzny D.M."/>
            <person name="Worley K.C."/>
            <person name="Gibbs R.A."/>
        </authorList>
    </citation>
    <scope>NUCLEOTIDE SEQUENCE</scope>
</reference>
<dbReference type="PROSITE" id="PS00766">
    <property type="entry name" value="THF_DHG_CYH_1"/>
    <property type="match status" value="1"/>
</dbReference>
<dbReference type="Gene3D" id="3.40.50.10860">
    <property type="entry name" value="Leucine Dehydrogenase, chain A, domain 1"/>
    <property type="match status" value="1"/>
</dbReference>
<dbReference type="GeneID" id="588966"/>
<evidence type="ECO:0000256" key="6">
    <source>
        <dbReference type="ARBA" id="ARBA00023268"/>
    </source>
</evidence>
<keyword evidence="11" id="KW-1185">Reference proteome</keyword>
<dbReference type="InterPro" id="IPR036291">
    <property type="entry name" value="NAD(P)-bd_dom_sf"/>
</dbReference>
<name>A0A7M7RFJ8_STRPU</name>
<evidence type="ECO:0000256" key="2">
    <source>
        <dbReference type="ARBA" id="ARBA00012776"/>
    </source>
</evidence>
<comment type="catalytic activity">
    <reaction evidence="7">
        <text>(6R)-5,10-methenyltetrahydrofolate + H2O = (6R)-10-formyltetrahydrofolate + H(+)</text>
        <dbReference type="Rhea" id="RHEA:23700"/>
        <dbReference type="ChEBI" id="CHEBI:15377"/>
        <dbReference type="ChEBI" id="CHEBI:15378"/>
        <dbReference type="ChEBI" id="CHEBI:57455"/>
        <dbReference type="ChEBI" id="CHEBI:195366"/>
        <dbReference type="EC" id="3.5.4.9"/>
    </reaction>
</comment>
<dbReference type="Gene3D" id="3.40.50.720">
    <property type="entry name" value="NAD(P)-binding Rossmann-like Domain"/>
    <property type="match status" value="1"/>
</dbReference>
<dbReference type="GO" id="GO:0035999">
    <property type="term" value="P:tetrahydrofolate interconversion"/>
    <property type="evidence" value="ECO:0000318"/>
    <property type="project" value="GO_Central"/>
</dbReference>
<evidence type="ECO:0000256" key="3">
    <source>
        <dbReference type="ARBA" id="ARBA00022563"/>
    </source>
</evidence>
<dbReference type="Proteomes" id="UP000007110">
    <property type="component" value="Unassembled WGS sequence"/>
</dbReference>
<keyword evidence="3" id="KW-0554">One-carbon metabolism</keyword>
<reference evidence="10" key="2">
    <citation type="submission" date="2021-01" db="UniProtKB">
        <authorList>
            <consortium name="EnsemblMetazoa"/>
        </authorList>
    </citation>
    <scope>IDENTIFICATION</scope>
</reference>
<dbReference type="PROSITE" id="PS00767">
    <property type="entry name" value="THF_DHG_CYH_2"/>
    <property type="match status" value="1"/>
</dbReference>
<dbReference type="FunFam" id="3.40.50.720:FF:000070">
    <property type="entry name" value="probable bifunctional methylenetetrahydrofolate dehydrogenase/cyclohydrolase 2"/>
    <property type="match status" value="1"/>
</dbReference>
<keyword evidence="6" id="KW-0511">Multifunctional enzyme</keyword>
<dbReference type="EnsemblMetazoa" id="XM_788624">
    <property type="protein sequence ID" value="XP_793717"/>
    <property type="gene ID" value="LOC588966"/>
</dbReference>
<accession>A0A7M7RFJ8</accession>
<evidence type="ECO:0000256" key="5">
    <source>
        <dbReference type="ARBA" id="ARBA00023002"/>
    </source>
</evidence>
<keyword evidence="5" id="KW-0560">Oxidoreductase</keyword>
<dbReference type="InterPro" id="IPR046346">
    <property type="entry name" value="Aminoacid_DH-like_N_sf"/>
</dbReference>
<dbReference type="GO" id="GO:0004488">
    <property type="term" value="F:methylenetetrahydrofolate dehydrogenase (NADP+) activity"/>
    <property type="evidence" value="ECO:0000318"/>
    <property type="project" value="GO_Central"/>
</dbReference>
<feature type="domain" description="Tetrahydrofolate dehydrogenase/cyclohydrolase catalytic" evidence="8">
    <location>
        <begin position="32"/>
        <end position="147"/>
    </location>
</feature>
<dbReference type="AlphaFoldDB" id="A0A7M7RFJ8"/>
<dbReference type="PRINTS" id="PR00085">
    <property type="entry name" value="THFDHDRGNASE"/>
</dbReference>
<evidence type="ECO:0000256" key="7">
    <source>
        <dbReference type="ARBA" id="ARBA00036357"/>
    </source>
</evidence>
<comment type="subunit">
    <text evidence="1">Homodimer.</text>
</comment>
<dbReference type="Pfam" id="PF00763">
    <property type="entry name" value="THF_DHG_CYH"/>
    <property type="match status" value="1"/>
</dbReference>
<protein>
    <recommendedName>
        <fullName evidence="2">methenyltetrahydrofolate cyclohydrolase</fullName>
        <ecNumber evidence="2">3.5.4.9</ecNumber>
    </recommendedName>
</protein>
<evidence type="ECO:0000259" key="9">
    <source>
        <dbReference type="Pfam" id="PF02882"/>
    </source>
</evidence>
<evidence type="ECO:0000256" key="4">
    <source>
        <dbReference type="ARBA" id="ARBA00022801"/>
    </source>
</evidence>
<dbReference type="GO" id="GO:0005739">
    <property type="term" value="C:mitochondrion"/>
    <property type="evidence" value="ECO:0000318"/>
    <property type="project" value="GO_Central"/>
</dbReference>
<evidence type="ECO:0000313" key="11">
    <source>
        <dbReference type="Proteomes" id="UP000007110"/>
    </source>
</evidence>
<dbReference type="InterPro" id="IPR020630">
    <property type="entry name" value="THF_DH/CycHdrlase_cat_dom"/>
</dbReference>
<feature type="domain" description="Tetrahydrofolate dehydrogenase/cyclohydrolase NAD(P)-binding" evidence="9">
    <location>
        <begin position="166"/>
        <end position="324"/>
    </location>
</feature>
<dbReference type="PANTHER" id="PTHR48099">
    <property type="entry name" value="C-1-TETRAHYDROFOLATE SYNTHASE, CYTOPLASMIC-RELATED"/>
    <property type="match status" value="1"/>
</dbReference>
<dbReference type="FunCoup" id="A0A7M7RFJ8">
    <property type="interactions" value="596"/>
</dbReference>
<dbReference type="RefSeq" id="XP_793717.3">
    <property type="nucleotide sequence ID" value="XM_788624.5"/>
</dbReference>
<dbReference type="GO" id="GO:0004477">
    <property type="term" value="F:methenyltetrahydrofolate cyclohydrolase activity"/>
    <property type="evidence" value="ECO:0000318"/>
    <property type="project" value="GO_Central"/>
</dbReference>
<dbReference type="InterPro" id="IPR000672">
    <property type="entry name" value="THF_DH/CycHdrlase"/>
</dbReference>
<dbReference type="SUPFAM" id="SSF53223">
    <property type="entry name" value="Aminoacid dehydrogenase-like, N-terminal domain"/>
    <property type="match status" value="1"/>
</dbReference>
<dbReference type="SUPFAM" id="SSF51735">
    <property type="entry name" value="NAD(P)-binding Rossmann-fold domains"/>
    <property type="match status" value="1"/>
</dbReference>
<dbReference type="InterPro" id="IPR020867">
    <property type="entry name" value="THF_DH/CycHdrlase_CS"/>
</dbReference>
<dbReference type="OrthoDB" id="5126881at2759"/>
<dbReference type="HAMAP" id="MF_01576">
    <property type="entry name" value="THF_DHG_CYH"/>
    <property type="match status" value="1"/>
</dbReference>
<dbReference type="Pfam" id="PF02882">
    <property type="entry name" value="THF_DHG_CYH_C"/>
    <property type="match status" value="1"/>
</dbReference>
<evidence type="ECO:0000259" key="8">
    <source>
        <dbReference type="Pfam" id="PF00763"/>
    </source>
</evidence>
<dbReference type="KEGG" id="spu:588966"/>
<dbReference type="FunFam" id="3.40.50.10860:FF:000005">
    <property type="entry name" value="C-1-tetrahydrofolate synthase, cytoplasmic, putative"/>
    <property type="match status" value="1"/>
</dbReference>
<evidence type="ECO:0000256" key="1">
    <source>
        <dbReference type="ARBA" id="ARBA00011738"/>
    </source>
</evidence>
<organism evidence="10 11">
    <name type="scientific">Strongylocentrotus purpuratus</name>
    <name type="common">Purple sea urchin</name>
    <dbReference type="NCBI Taxonomy" id="7668"/>
    <lineage>
        <taxon>Eukaryota</taxon>
        <taxon>Metazoa</taxon>
        <taxon>Echinodermata</taxon>
        <taxon>Eleutherozoa</taxon>
        <taxon>Echinozoa</taxon>
        <taxon>Echinoidea</taxon>
        <taxon>Euechinoidea</taxon>
        <taxon>Echinacea</taxon>
        <taxon>Camarodonta</taxon>
        <taxon>Echinidea</taxon>
        <taxon>Strongylocentrotidae</taxon>
        <taxon>Strongylocentrotus</taxon>
    </lineage>
</organism>